<dbReference type="InterPro" id="IPR032477">
    <property type="entry name" value="Glyco_hydro_64"/>
</dbReference>
<keyword evidence="1" id="KW-0326">Glycosidase</keyword>
<dbReference type="InterPro" id="IPR037398">
    <property type="entry name" value="Glyco_hydro_64_fam"/>
</dbReference>
<dbReference type="EMBL" id="JBHUOP010000003">
    <property type="protein sequence ID" value="MFD2840371.1"/>
    <property type="molecule type" value="Genomic_DNA"/>
</dbReference>
<dbReference type="Gene3D" id="3.30.920.50">
    <property type="entry name" value="Beta-1,3-glucanase, C-terminal domain"/>
    <property type="match status" value="1"/>
</dbReference>
<keyword evidence="3" id="KW-0732">Signal</keyword>
<dbReference type="InterPro" id="IPR035992">
    <property type="entry name" value="Ricin_B-like_lectins"/>
</dbReference>
<dbReference type="Gene3D" id="2.80.10.50">
    <property type="match status" value="2"/>
</dbReference>
<dbReference type="PANTHER" id="PTHR38165">
    <property type="match status" value="1"/>
</dbReference>
<feature type="domain" description="GH64" evidence="4">
    <location>
        <begin position="33"/>
        <end position="394"/>
    </location>
</feature>
<dbReference type="InterPro" id="IPR042517">
    <property type="entry name" value="Glyco_hydro_64_N_2"/>
</dbReference>
<dbReference type="PANTHER" id="PTHR38165:SF1">
    <property type="entry name" value="GLUCANASE B"/>
    <property type="match status" value="1"/>
</dbReference>
<proteinExistence type="inferred from homology"/>
<dbReference type="InterPro" id="IPR037176">
    <property type="entry name" value="Osmotin/thaumatin-like_sf"/>
</dbReference>
<accession>A0ABW5XGJ9</accession>
<keyword evidence="6" id="KW-1185">Reference proteome</keyword>
<evidence type="ECO:0000256" key="3">
    <source>
        <dbReference type="SAM" id="SignalP"/>
    </source>
</evidence>
<organism evidence="5 6">
    <name type="scientific">Populibacterium corticicola</name>
    <dbReference type="NCBI Taxonomy" id="1812826"/>
    <lineage>
        <taxon>Bacteria</taxon>
        <taxon>Bacillati</taxon>
        <taxon>Actinomycetota</taxon>
        <taxon>Actinomycetes</taxon>
        <taxon>Micrococcales</taxon>
        <taxon>Jonesiaceae</taxon>
        <taxon>Populibacterium</taxon>
    </lineage>
</organism>
<dbReference type="PROSITE" id="PS50231">
    <property type="entry name" value="RICIN_B_LECTIN"/>
    <property type="match status" value="1"/>
</dbReference>
<dbReference type="InterPro" id="IPR006311">
    <property type="entry name" value="TAT_signal"/>
</dbReference>
<dbReference type="RefSeq" id="WP_377466200.1">
    <property type="nucleotide sequence ID" value="NZ_JBHUOP010000003.1"/>
</dbReference>
<dbReference type="Pfam" id="PF00652">
    <property type="entry name" value="Ricin_B_lectin"/>
    <property type="match status" value="1"/>
</dbReference>
<feature type="active site" description="Proton acceptor" evidence="1">
    <location>
        <position position="166"/>
    </location>
</feature>
<dbReference type="PROSITE" id="PS52006">
    <property type="entry name" value="GH64"/>
    <property type="match status" value="1"/>
</dbReference>
<feature type="region of interest" description="Disordered" evidence="2">
    <location>
        <begin position="78"/>
        <end position="100"/>
    </location>
</feature>
<evidence type="ECO:0000259" key="4">
    <source>
        <dbReference type="PROSITE" id="PS52006"/>
    </source>
</evidence>
<evidence type="ECO:0000256" key="1">
    <source>
        <dbReference type="PROSITE-ProRule" id="PRU01350"/>
    </source>
</evidence>
<dbReference type="Gene3D" id="2.60.110.10">
    <property type="entry name" value="Thaumatin"/>
    <property type="match status" value="1"/>
</dbReference>
<feature type="chain" id="PRO_5045733687" evidence="3">
    <location>
        <begin position="31"/>
        <end position="545"/>
    </location>
</feature>
<evidence type="ECO:0000313" key="6">
    <source>
        <dbReference type="Proteomes" id="UP001597391"/>
    </source>
</evidence>
<sequence>MHKTNRWAALVTAGALTALGGMGSTLPAQAAGPDHLPITIANESGLNDTVHLYVLGTDLASGRLGWIDSSGTFQAWPAGSNPPSAAPDASLSLEPSGGSTTVKVPRGFSGRVYFSFGEKLPFALTQDGLVQPAPWAANDPTADILFDWTEFTYNDAGLWINSSQVDMFAVPHSVSVTDSAGQTSTTGETVPGGREAVIETLRSDPEWAQTVVTGGDGNVLRVLAPGKAAEAGLLNPNYLDSYIAQAWAAYGSKDLKVTPFSDRPELTYTGRTSGTRMSFTDSSGATVASFERPTSADVWGCDGALHAPNDSVVGPIARTLCAALIRGTLGDSTAEPITDASKFYTTQPVNKYAKAVHAAMKDGRAYAFAFDDVGAFESLVHSGDPVSARIELSPFDSSGTQPGDGGSHNDGSVRLVNALNGKCLSVPSTGGGVPSWAFNDGQKVTVLDCVGSSNQDWQMAEGTIRTENDLCLDVAWGATTDGTPVQIAHCSGNLAQQWILSDAGDLVNPQANKCLDVSGNGVLNSATELQIRECSGLPNQKWSIR</sequence>
<name>A0ABW5XGJ9_9MICO</name>
<comment type="caution">
    <text evidence="5">The sequence shown here is derived from an EMBL/GenBank/DDBJ whole genome shotgun (WGS) entry which is preliminary data.</text>
</comment>
<feature type="active site" description="Proton donor" evidence="1">
    <location>
        <position position="150"/>
    </location>
</feature>
<dbReference type="InterPro" id="IPR000772">
    <property type="entry name" value="Ricin_B_lectin"/>
</dbReference>
<evidence type="ECO:0000256" key="2">
    <source>
        <dbReference type="SAM" id="MobiDB-lite"/>
    </source>
</evidence>
<comment type="similarity">
    <text evidence="1">Belongs to the glycosyl hydrolase 64 family.</text>
</comment>
<keyword evidence="1" id="KW-0378">Hydrolase</keyword>
<protein>
    <submittedName>
        <fullName evidence="5">Beta-1,3-glucanase family protein</fullName>
    </submittedName>
</protein>
<dbReference type="CDD" id="cd09216">
    <property type="entry name" value="GH64-LPHase-like"/>
    <property type="match status" value="1"/>
</dbReference>
<dbReference type="PROSITE" id="PS51318">
    <property type="entry name" value="TAT"/>
    <property type="match status" value="1"/>
</dbReference>
<dbReference type="SMART" id="SM00458">
    <property type="entry name" value="RICIN"/>
    <property type="match status" value="1"/>
</dbReference>
<dbReference type="SUPFAM" id="SSF50370">
    <property type="entry name" value="Ricin B-like lectins"/>
    <property type="match status" value="1"/>
</dbReference>
<feature type="region of interest" description="Disordered" evidence="2">
    <location>
        <begin position="391"/>
        <end position="411"/>
    </location>
</feature>
<feature type="signal peptide" evidence="3">
    <location>
        <begin position="1"/>
        <end position="30"/>
    </location>
</feature>
<evidence type="ECO:0000313" key="5">
    <source>
        <dbReference type="EMBL" id="MFD2840371.1"/>
    </source>
</evidence>
<reference evidence="6" key="1">
    <citation type="journal article" date="2019" name="Int. J. Syst. Evol. Microbiol.">
        <title>The Global Catalogue of Microorganisms (GCM) 10K type strain sequencing project: providing services to taxonomists for standard genome sequencing and annotation.</title>
        <authorList>
            <consortium name="The Broad Institute Genomics Platform"/>
            <consortium name="The Broad Institute Genome Sequencing Center for Infectious Disease"/>
            <person name="Wu L."/>
            <person name="Ma J."/>
        </authorList>
    </citation>
    <scope>NUCLEOTIDE SEQUENCE [LARGE SCALE GENOMIC DNA]</scope>
    <source>
        <strain evidence="6">KCTC 33576</strain>
    </source>
</reference>
<dbReference type="Pfam" id="PF16483">
    <property type="entry name" value="Glyco_hydro_64"/>
    <property type="match status" value="1"/>
</dbReference>
<gene>
    <name evidence="5" type="ORF">ACFSYH_07270</name>
</gene>
<dbReference type="Proteomes" id="UP001597391">
    <property type="component" value="Unassembled WGS sequence"/>
</dbReference>